<dbReference type="Proteomes" id="UP000178379">
    <property type="component" value="Unassembled WGS sequence"/>
</dbReference>
<evidence type="ECO:0000256" key="1">
    <source>
        <dbReference type="SAM" id="Phobius"/>
    </source>
</evidence>
<gene>
    <name evidence="2" type="ORF">A2140_07930</name>
</gene>
<reference evidence="2 3" key="1">
    <citation type="journal article" date="2016" name="Nat. Commun.">
        <title>Thousands of microbial genomes shed light on interconnected biogeochemical processes in an aquifer system.</title>
        <authorList>
            <person name="Anantharaman K."/>
            <person name="Brown C.T."/>
            <person name="Hug L.A."/>
            <person name="Sharon I."/>
            <person name="Castelle C.J."/>
            <person name="Probst A.J."/>
            <person name="Thomas B.C."/>
            <person name="Singh A."/>
            <person name="Wilkins M.J."/>
            <person name="Karaoz U."/>
            <person name="Brodie E.L."/>
            <person name="Williams K.H."/>
            <person name="Hubbard S.S."/>
            <person name="Banfield J.F."/>
        </authorList>
    </citation>
    <scope>NUCLEOTIDE SEQUENCE [LARGE SCALE GENOMIC DNA]</scope>
</reference>
<organism evidence="2 3">
    <name type="scientific">Candidatus Muproteobacteria bacterium RBG_16_62_13</name>
    <dbReference type="NCBI Taxonomy" id="1817756"/>
    <lineage>
        <taxon>Bacteria</taxon>
        <taxon>Pseudomonadati</taxon>
        <taxon>Pseudomonadota</taxon>
        <taxon>Candidatus Muproteobacteria</taxon>
    </lineage>
</organism>
<sequence>MSTTILHPFAQAAERDAALFNVAQIAASNARWWLAWVLLVVMLPFILVLAQTVPFVFRPHLAILFPLLPRVTSRVELAWAKDILTLYCETLKIYKPFCLFRRQTNELIDEIEEHLDSLEFVAANEQFLQGAVAKIEQR</sequence>
<accession>A0A1F6T1I7</accession>
<keyword evidence="1" id="KW-1133">Transmembrane helix</keyword>
<dbReference type="EMBL" id="MFSQ01000103">
    <property type="protein sequence ID" value="OGI39020.1"/>
    <property type="molecule type" value="Genomic_DNA"/>
</dbReference>
<evidence type="ECO:0000313" key="3">
    <source>
        <dbReference type="Proteomes" id="UP000178379"/>
    </source>
</evidence>
<dbReference type="AlphaFoldDB" id="A0A1F6T1I7"/>
<comment type="caution">
    <text evidence="2">The sequence shown here is derived from an EMBL/GenBank/DDBJ whole genome shotgun (WGS) entry which is preliminary data.</text>
</comment>
<keyword evidence="1" id="KW-0472">Membrane</keyword>
<name>A0A1F6T1I7_9PROT</name>
<proteinExistence type="predicted"/>
<keyword evidence="1" id="KW-0812">Transmembrane</keyword>
<protein>
    <submittedName>
        <fullName evidence="2">Uncharacterized protein</fullName>
    </submittedName>
</protein>
<feature type="transmembrane region" description="Helical" evidence="1">
    <location>
        <begin position="33"/>
        <end position="57"/>
    </location>
</feature>
<evidence type="ECO:0000313" key="2">
    <source>
        <dbReference type="EMBL" id="OGI39020.1"/>
    </source>
</evidence>